<feature type="transmembrane region" description="Helical" evidence="1">
    <location>
        <begin position="230"/>
        <end position="247"/>
    </location>
</feature>
<feature type="transmembrane region" description="Helical" evidence="1">
    <location>
        <begin position="23"/>
        <end position="43"/>
    </location>
</feature>
<name>A0A078QK71_PHOVU</name>
<gene>
    <name evidence="2" type="ORF">M097_4773</name>
</gene>
<protein>
    <submittedName>
        <fullName evidence="2">Putative membrane protein</fullName>
    </submittedName>
</protein>
<organism evidence="2 3">
    <name type="scientific">Phocaeicola vulgatus str. 3775 SL</name>
    <name type="common">B</name>
    <name type="synonym">iv</name>
    <dbReference type="NCBI Taxonomy" id="1339350"/>
    <lineage>
        <taxon>Bacteria</taxon>
        <taxon>Pseudomonadati</taxon>
        <taxon>Bacteroidota</taxon>
        <taxon>Bacteroidia</taxon>
        <taxon>Bacteroidales</taxon>
        <taxon>Bacteroidaceae</taxon>
        <taxon>Phocaeicola</taxon>
    </lineage>
</organism>
<feature type="transmembrane region" description="Helical" evidence="1">
    <location>
        <begin position="164"/>
        <end position="182"/>
    </location>
</feature>
<evidence type="ECO:0000256" key="1">
    <source>
        <dbReference type="SAM" id="Phobius"/>
    </source>
</evidence>
<dbReference type="PATRIC" id="fig|1339350.3.peg.4513"/>
<comment type="caution">
    <text evidence="2">The sequence shown here is derived from an EMBL/GenBank/DDBJ whole genome shotgun (WGS) entry which is preliminary data.</text>
</comment>
<keyword evidence="1" id="KW-1133">Transmembrane helix</keyword>
<sequence length="257" mass="29735">MEVIDNVISAYEAVKMNGVSQGIIALCSFIAVIIVIQKFVTAWKEAFSEGDKPVDMKQFFKLFYIYIYVFAIIMVAPFAFTIVETALGNLQNELISHYQEDVDLSIDEAIVTFTKDYIEDVQRRHNWVGQQIQEVIMLPFNIAAYTILLYATKYIFFFFASARYLYLILLEIVTPIAVILYMDEKTRHYTHAYLKNLFVCYMTIPAFLIANALGSIIAENIMHMCGQNKYTMLGLLFAFVFKLFLFAKSVKFCRELF</sequence>
<dbReference type="Proteomes" id="UP000028134">
    <property type="component" value="Unassembled WGS sequence"/>
</dbReference>
<reference evidence="2 3" key="1">
    <citation type="submission" date="2014-04" db="EMBL/GenBank/DDBJ databases">
        <authorList>
            <person name="Sears C."/>
            <person name="Carroll K."/>
            <person name="Sack B.R."/>
            <person name="Qadri F."/>
            <person name="Myers L.L."/>
            <person name="Chung G.-T."/>
            <person name="Escheverria P."/>
            <person name="Fraser C.M."/>
            <person name="Sadzewicz L."/>
            <person name="Shefchek K.A."/>
            <person name="Tallon L."/>
            <person name="Das S.P."/>
            <person name="Daugherty S."/>
            <person name="Mongodin E.F."/>
        </authorList>
    </citation>
    <scope>NUCLEOTIDE SEQUENCE [LARGE SCALE GENOMIC DNA]</scope>
    <source>
        <strain evidence="3">3775 SL(B) 10 (iv)</strain>
    </source>
</reference>
<evidence type="ECO:0000313" key="3">
    <source>
        <dbReference type="Proteomes" id="UP000028134"/>
    </source>
</evidence>
<feature type="transmembrane region" description="Helical" evidence="1">
    <location>
        <begin position="63"/>
        <end position="83"/>
    </location>
</feature>
<keyword evidence="1" id="KW-0812">Transmembrane</keyword>
<proteinExistence type="predicted"/>
<feature type="transmembrane region" description="Helical" evidence="1">
    <location>
        <begin position="135"/>
        <end position="158"/>
    </location>
</feature>
<evidence type="ECO:0000313" key="2">
    <source>
        <dbReference type="EMBL" id="KDS23659.1"/>
    </source>
</evidence>
<dbReference type="AlphaFoldDB" id="A0A078QK71"/>
<keyword evidence="1" id="KW-0472">Membrane</keyword>
<accession>A0A078QK71</accession>
<feature type="transmembrane region" description="Helical" evidence="1">
    <location>
        <begin position="194"/>
        <end position="218"/>
    </location>
</feature>
<dbReference type="EMBL" id="JNHI01000107">
    <property type="protein sequence ID" value="KDS23659.1"/>
    <property type="molecule type" value="Genomic_DNA"/>
</dbReference>